<gene>
    <name evidence="1" type="ORF">EUGRSUZ_G01946</name>
</gene>
<name>A0A059BEJ7_EUCGR</name>
<dbReference type="Gramene" id="KCW64316">
    <property type="protein sequence ID" value="KCW64316"/>
    <property type="gene ID" value="EUGRSUZ_G01946"/>
</dbReference>
<dbReference type="AlphaFoldDB" id="A0A059BEJ7"/>
<reference evidence="1" key="1">
    <citation type="submission" date="2013-07" db="EMBL/GenBank/DDBJ databases">
        <title>The genome of Eucalyptus grandis.</title>
        <authorList>
            <person name="Schmutz J."/>
            <person name="Hayes R."/>
            <person name="Myburg A."/>
            <person name="Tuskan G."/>
            <person name="Grattapaglia D."/>
            <person name="Rokhsar D.S."/>
        </authorList>
    </citation>
    <scope>NUCLEOTIDE SEQUENCE</scope>
    <source>
        <tissue evidence="1">Leaf extractions</tissue>
    </source>
</reference>
<protein>
    <submittedName>
        <fullName evidence="1">Uncharacterized protein</fullName>
    </submittedName>
</protein>
<evidence type="ECO:0000313" key="1">
    <source>
        <dbReference type="EMBL" id="KCW64316.1"/>
    </source>
</evidence>
<dbReference type="InParanoid" id="A0A059BEJ7"/>
<accession>A0A059BEJ7</accession>
<organism evidence="1">
    <name type="scientific">Eucalyptus grandis</name>
    <name type="common">Flooded gum</name>
    <dbReference type="NCBI Taxonomy" id="71139"/>
    <lineage>
        <taxon>Eukaryota</taxon>
        <taxon>Viridiplantae</taxon>
        <taxon>Streptophyta</taxon>
        <taxon>Embryophyta</taxon>
        <taxon>Tracheophyta</taxon>
        <taxon>Spermatophyta</taxon>
        <taxon>Magnoliopsida</taxon>
        <taxon>eudicotyledons</taxon>
        <taxon>Gunneridae</taxon>
        <taxon>Pentapetalae</taxon>
        <taxon>rosids</taxon>
        <taxon>malvids</taxon>
        <taxon>Myrtales</taxon>
        <taxon>Myrtaceae</taxon>
        <taxon>Myrtoideae</taxon>
        <taxon>Eucalypteae</taxon>
        <taxon>Eucalyptus</taxon>
    </lineage>
</organism>
<sequence>MSGIHLSHLPNSDLLELTILLIEMSHLCGRTGLEPFIINKKTKRHNCICLCFQSSTWNPLFRFNLNYS</sequence>
<dbReference type="EMBL" id="KK198759">
    <property type="protein sequence ID" value="KCW64316.1"/>
    <property type="molecule type" value="Genomic_DNA"/>
</dbReference>
<proteinExistence type="predicted"/>